<feature type="non-terminal residue" evidence="2">
    <location>
        <position position="382"/>
    </location>
</feature>
<reference evidence="2" key="1">
    <citation type="submission" date="2022-03" db="EMBL/GenBank/DDBJ databases">
        <authorList>
            <person name="Lindestad O."/>
        </authorList>
    </citation>
    <scope>NUCLEOTIDE SEQUENCE</scope>
</reference>
<name>A0A8S4QTY2_9NEOP</name>
<dbReference type="CDD" id="cd01650">
    <property type="entry name" value="RT_nLTR_like"/>
    <property type="match status" value="1"/>
</dbReference>
<dbReference type="Proteomes" id="UP000838756">
    <property type="component" value="Unassembled WGS sequence"/>
</dbReference>
<comment type="caution">
    <text evidence="2">The sequence shown here is derived from an EMBL/GenBank/DDBJ whole genome shotgun (WGS) entry which is preliminary data.</text>
</comment>
<dbReference type="EMBL" id="CAKXAJ010014943">
    <property type="protein sequence ID" value="CAH2216315.1"/>
    <property type="molecule type" value="Genomic_DNA"/>
</dbReference>
<gene>
    <name evidence="2" type="primary">jg21798</name>
    <name evidence="2" type="ORF">PAEG_LOCUS4365</name>
</gene>
<dbReference type="InterPro" id="IPR000477">
    <property type="entry name" value="RT_dom"/>
</dbReference>
<dbReference type="PROSITE" id="PS50878">
    <property type="entry name" value="RT_POL"/>
    <property type="match status" value="1"/>
</dbReference>
<feature type="non-terminal residue" evidence="2">
    <location>
        <position position="1"/>
    </location>
</feature>
<proteinExistence type="predicted"/>
<sequence length="382" mass="43583">AAVGEVEIIEAIKRLKLEKSPGPDNITNEALKTAHTILATPLAELFNLILQKSETPTQWSESNIILLYKKGDPKDIGNYRPISLLPTLYKLFSTIINARISPTIGARQPVEQAGFRKAFSTIDHIHTLELIIEKYQEHQRPLYLAFIDYQKAFDTVTHASIWESLKKQEVSEVYIEVIRCIYKNNTAKIKLENLGPSFPIERGLRQGDPLSSTIFITILETIFSKLDWNKLGLYIHDAFLSHLRFADDIVILSETSSQLQYMIKSLQLASADVGLEINLTKTMTMTNSCKIPILINGSPLEYAEKYIYLGKTISFDKTNNDIEIGRRVQQTWNKYWSLKEIFKSNMPVKIKTKIMNSSLLPCLTYGCQTWKFTAKSKQKINT</sequence>
<accession>A0A8S4QTY2</accession>
<feature type="domain" description="Reverse transcriptase" evidence="1">
    <location>
        <begin position="48"/>
        <end position="313"/>
    </location>
</feature>
<dbReference type="PANTHER" id="PTHR47027">
    <property type="entry name" value="REVERSE TRANSCRIPTASE DOMAIN-CONTAINING PROTEIN"/>
    <property type="match status" value="1"/>
</dbReference>
<dbReference type="GO" id="GO:0071897">
    <property type="term" value="P:DNA biosynthetic process"/>
    <property type="evidence" value="ECO:0007669"/>
    <property type="project" value="UniProtKB-ARBA"/>
</dbReference>
<dbReference type="InterPro" id="IPR043502">
    <property type="entry name" value="DNA/RNA_pol_sf"/>
</dbReference>
<evidence type="ECO:0000259" key="1">
    <source>
        <dbReference type="PROSITE" id="PS50878"/>
    </source>
</evidence>
<evidence type="ECO:0000313" key="3">
    <source>
        <dbReference type="Proteomes" id="UP000838756"/>
    </source>
</evidence>
<dbReference type="AlphaFoldDB" id="A0A8S4QTY2"/>
<dbReference type="SUPFAM" id="SSF56672">
    <property type="entry name" value="DNA/RNA polymerases"/>
    <property type="match status" value="1"/>
</dbReference>
<evidence type="ECO:0000313" key="2">
    <source>
        <dbReference type="EMBL" id="CAH2216315.1"/>
    </source>
</evidence>
<keyword evidence="3" id="KW-1185">Reference proteome</keyword>
<dbReference type="Pfam" id="PF00078">
    <property type="entry name" value="RVT_1"/>
    <property type="match status" value="1"/>
</dbReference>
<protein>
    <submittedName>
        <fullName evidence="2">Jg21798 protein</fullName>
    </submittedName>
</protein>
<dbReference type="OrthoDB" id="410104at2759"/>
<dbReference type="PANTHER" id="PTHR47027:SF20">
    <property type="entry name" value="REVERSE TRANSCRIPTASE-LIKE PROTEIN WITH RNA-DIRECTED DNA POLYMERASE DOMAIN"/>
    <property type="match status" value="1"/>
</dbReference>
<organism evidence="2 3">
    <name type="scientific">Pararge aegeria aegeria</name>
    <dbReference type="NCBI Taxonomy" id="348720"/>
    <lineage>
        <taxon>Eukaryota</taxon>
        <taxon>Metazoa</taxon>
        <taxon>Ecdysozoa</taxon>
        <taxon>Arthropoda</taxon>
        <taxon>Hexapoda</taxon>
        <taxon>Insecta</taxon>
        <taxon>Pterygota</taxon>
        <taxon>Neoptera</taxon>
        <taxon>Endopterygota</taxon>
        <taxon>Lepidoptera</taxon>
        <taxon>Glossata</taxon>
        <taxon>Ditrysia</taxon>
        <taxon>Papilionoidea</taxon>
        <taxon>Nymphalidae</taxon>
        <taxon>Satyrinae</taxon>
        <taxon>Satyrini</taxon>
        <taxon>Parargina</taxon>
        <taxon>Pararge</taxon>
    </lineage>
</organism>